<accession>A0A226X419</accession>
<gene>
    <name evidence="1" type="ORF">BSU04_14665</name>
</gene>
<comment type="caution">
    <text evidence="1">The sequence shown here is derived from an EMBL/GenBank/DDBJ whole genome shotgun (WGS) entry which is preliminary data.</text>
</comment>
<dbReference type="Proteomes" id="UP000214720">
    <property type="component" value="Unassembled WGS sequence"/>
</dbReference>
<protein>
    <submittedName>
        <fullName evidence="1">Uncharacterized protein</fullName>
    </submittedName>
</protein>
<evidence type="ECO:0000313" key="2">
    <source>
        <dbReference type="Proteomes" id="UP000214720"/>
    </source>
</evidence>
<name>A0A226X419_CABSO</name>
<sequence length="43" mass="4661">MGGVMVCVSFGPGTGHFEYTLVVQPILGEEFVPKINRHLMGIV</sequence>
<proteinExistence type="predicted"/>
<reference evidence="2" key="1">
    <citation type="submission" date="2017-01" db="EMBL/GenBank/DDBJ databases">
        <title>Genome Analysis of Deinococcus marmoris KOPRI26562.</title>
        <authorList>
            <person name="Kim J.H."/>
            <person name="Oh H.-M."/>
        </authorList>
    </citation>
    <scope>NUCLEOTIDE SEQUENCE [LARGE SCALE GENOMIC DNA]</scope>
    <source>
        <strain evidence="2">PAMC 26633</strain>
    </source>
</reference>
<evidence type="ECO:0000313" key="1">
    <source>
        <dbReference type="EMBL" id="OXC77879.1"/>
    </source>
</evidence>
<dbReference type="AlphaFoldDB" id="A0A226X419"/>
<dbReference type="EMBL" id="MTHB01000091">
    <property type="protein sequence ID" value="OXC77879.1"/>
    <property type="molecule type" value="Genomic_DNA"/>
</dbReference>
<organism evidence="1 2">
    <name type="scientific">Caballeronia sordidicola</name>
    <name type="common">Burkholderia sordidicola</name>
    <dbReference type="NCBI Taxonomy" id="196367"/>
    <lineage>
        <taxon>Bacteria</taxon>
        <taxon>Pseudomonadati</taxon>
        <taxon>Pseudomonadota</taxon>
        <taxon>Betaproteobacteria</taxon>
        <taxon>Burkholderiales</taxon>
        <taxon>Burkholderiaceae</taxon>
        <taxon>Caballeronia</taxon>
    </lineage>
</organism>